<organism evidence="5 6">
    <name type="scientific">Dillenia turbinata</name>
    <dbReference type="NCBI Taxonomy" id="194707"/>
    <lineage>
        <taxon>Eukaryota</taxon>
        <taxon>Viridiplantae</taxon>
        <taxon>Streptophyta</taxon>
        <taxon>Embryophyta</taxon>
        <taxon>Tracheophyta</taxon>
        <taxon>Spermatophyta</taxon>
        <taxon>Magnoliopsida</taxon>
        <taxon>eudicotyledons</taxon>
        <taxon>Gunneridae</taxon>
        <taxon>Pentapetalae</taxon>
        <taxon>Dilleniales</taxon>
        <taxon>Dilleniaceae</taxon>
        <taxon>Dillenia</taxon>
    </lineage>
</organism>
<dbReference type="EMBL" id="JBAMMX010000020">
    <property type="protein sequence ID" value="KAK6921239.1"/>
    <property type="molecule type" value="Genomic_DNA"/>
</dbReference>
<keyword evidence="2" id="KW-0808">Transferase</keyword>
<dbReference type="SUPFAM" id="SSF53335">
    <property type="entry name" value="S-adenosyl-L-methionine-dependent methyltransferases"/>
    <property type="match status" value="1"/>
</dbReference>
<evidence type="ECO:0000256" key="2">
    <source>
        <dbReference type="ARBA" id="ARBA00022679"/>
    </source>
</evidence>
<dbReference type="InterPro" id="IPR042086">
    <property type="entry name" value="MeTrfase_capping"/>
</dbReference>
<dbReference type="Gene3D" id="3.40.50.150">
    <property type="entry name" value="Vaccinia Virus protein VP39"/>
    <property type="match status" value="1"/>
</dbReference>
<evidence type="ECO:0000256" key="4">
    <source>
        <dbReference type="ARBA" id="ARBA00022842"/>
    </source>
</evidence>
<accession>A0AAN8YZT5</accession>
<name>A0AAN8YZT5_9MAGN</name>
<dbReference type="Gene3D" id="1.10.1200.270">
    <property type="entry name" value="Methyltransferase, alpha-helical capping domain"/>
    <property type="match status" value="1"/>
</dbReference>
<evidence type="ECO:0000313" key="6">
    <source>
        <dbReference type="Proteomes" id="UP001370490"/>
    </source>
</evidence>
<dbReference type="GO" id="GO:0046872">
    <property type="term" value="F:metal ion binding"/>
    <property type="evidence" value="ECO:0007669"/>
    <property type="project" value="UniProtKB-KW"/>
</dbReference>
<dbReference type="Proteomes" id="UP001370490">
    <property type="component" value="Unassembled WGS sequence"/>
</dbReference>
<evidence type="ECO:0000256" key="3">
    <source>
        <dbReference type="ARBA" id="ARBA00022723"/>
    </source>
</evidence>
<comment type="caution">
    <text evidence="5">The sequence shown here is derived from an EMBL/GenBank/DDBJ whole genome shotgun (WGS) entry which is preliminary data.</text>
</comment>
<dbReference type="PANTHER" id="PTHR31009">
    <property type="entry name" value="S-ADENOSYL-L-METHIONINE:CARBOXYL METHYLTRANSFERASE FAMILY PROTEIN"/>
    <property type="match status" value="1"/>
</dbReference>
<gene>
    <name evidence="5" type="ORF">RJ641_014917</name>
</gene>
<dbReference type="AlphaFoldDB" id="A0AAN8YZT5"/>
<dbReference type="GO" id="GO:0008168">
    <property type="term" value="F:methyltransferase activity"/>
    <property type="evidence" value="ECO:0007669"/>
    <property type="project" value="UniProtKB-KW"/>
</dbReference>
<dbReference type="InterPro" id="IPR005299">
    <property type="entry name" value="MeTrfase_7"/>
</dbReference>
<dbReference type="InterPro" id="IPR029063">
    <property type="entry name" value="SAM-dependent_MTases_sf"/>
</dbReference>
<keyword evidence="3" id="KW-0479">Metal-binding</keyword>
<protein>
    <submittedName>
        <fullName evidence="5">SAM dependent carboxyl methyltransferase</fullName>
    </submittedName>
</protein>
<proteinExistence type="predicted"/>
<evidence type="ECO:0000256" key="1">
    <source>
        <dbReference type="ARBA" id="ARBA00022603"/>
    </source>
</evidence>
<sequence>MEASETHPMKGGAGPCSYVNNSDRQRKAADRAFKAIVTEAIIENLDTTHLPPFSNSYAIADLGCSTGPNTFIVMKKIIQAIKHRHQMEGHDDNIEFQCFFSDHVSNDFNTLFLSLAIDRRYFVAGVPGSFYERLFGKASINFFSSTFALHWLSCVPKELSDSNSLAYNKGRITYANAHEEVGEAFVAQFSKDMESFLHARAEETVPGGLISILMCGRSDGTPRSKSVFGHSLQPLESCLVDMANERLVDTDQLSKFNIPIYTPSTTEIRLLVQGNGCFNIVKLEELHQEYIRIPSAAEIRAVSEGVISNTFGVEILDELYDRYTKKVDGLSPIKDDEGLAVQLFILLKRNY</sequence>
<keyword evidence="4" id="KW-0460">Magnesium</keyword>
<keyword evidence="6" id="KW-1185">Reference proteome</keyword>
<evidence type="ECO:0000313" key="5">
    <source>
        <dbReference type="EMBL" id="KAK6921239.1"/>
    </source>
</evidence>
<dbReference type="Pfam" id="PF03492">
    <property type="entry name" value="Methyltransf_7"/>
    <property type="match status" value="1"/>
</dbReference>
<keyword evidence="1 5" id="KW-0489">Methyltransferase</keyword>
<reference evidence="5 6" key="1">
    <citation type="submission" date="2023-12" db="EMBL/GenBank/DDBJ databases">
        <title>A high-quality genome assembly for Dillenia turbinata (Dilleniales).</title>
        <authorList>
            <person name="Chanderbali A."/>
        </authorList>
    </citation>
    <scope>NUCLEOTIDE SEQUENCE [LARGE SCALE GENOMIC DNA]</scope>
    <source>
        <strain evidence="5">LSX21</strain>
        <tissue evidence="5">Leaf</tissue>
    </source>
</reference>
<dbReference type="GO" id="GO:0032259">
    <property type="term" value="P:methylation"/>
    <property type="evidence" value="ECO:0007669"/>
    <property type="project" value="UniProtKB-KW"/>
</dbReference>